<evidence type="ECO:0000256" key="2">
    <source>
        <dbReference type="ARBA" id="ARBA00022602"/>
    </source>
</evidence>
<dbReference type="GO" id="GO:0097354">
    <property type="term" value="P:prenylation"/>
    <property type="evidence" value="ECO:0007669"/>
    <property type="project" value="UniProtKB-UniRule"/>
</dbReference>
<dbReference type="Gene3D" id="1.25.40.120">
    <property type="entry name" value="Protein prenylyltransferase"/>
    <property type="match status" value="2"/>
</dbReference>
<dbReference type="EMBL" id="HBIX01010004">
    <property type="protein sequence ID" value="CAE0714826.1"/>
    <property type="molecule type" value="Transcribed_RNA"/>
</dbReference>
<dbReference type="PROSITE" id="PS51147">
    <property type="entry name" value="PFTA"/>
    <property type="match status" value="3"/>
</dbReference>
<keyword evidence="2 6" id="KW-0637">Prenyltransferase</keyword>
<feature type="compositionally biased region" description="Low complexity" evidence="7">
    <location>
        <begin position="105"/>
        <end position="120"/>
    </location>
</feature>
<feature type="region of interest" description="Disordered" evidence="7">
    <location>
        <begin position="87"/>
        <end position="120"/>
    </location>
</feature>
<proteinExistence type="inferred from homology"/>
<evidence type="ECO:0000256" key="6">
    <source>
        <dbReference type="RuleBase" id="RU367120"/>
    </source>
</evidence>
<sequence length="458" mass="52301">MAKKAEQWYILTKELQGRRQQQQQQQDPSSSNECECETTLKLLGKALEVNPDPSNLWNHRREVILRELERDQDELSSSSSCVVAKANANEANQEPTKDASPIPNTKSSQEATATATTAAKSTTVLQRERVLTQRALERNPKAYGAWFHRKWILQKLRPSLGVLQEELALTKQFLSVDERNFHCWNYRRFVVACLSGSWDGEWIIALVNKPTTTLTSTTTTTLMGTQAVTINNDDHGNFTTTQEEGTNVALIPTELIQSEFDFTTEKIQQNFSNFSAFHYRSQLLDLCHCNSGSDNGNGNGEDENDKARATVLERIMEEEFQLIEDAVCTEPDDQTCWWYHAILLDKLLIAASNGKNINSNDSNGDDGGSGDNLLFSLFRPRLQEQAELFREILEDSPDCKWVILGLFRVLEMLGTTDSEKEREENDEAEDEQEKLLQRLMEIDPYRSKRYEELRMKLE</sequence>
<dbReference type="GO" id="GO:0005968">
    <property type="term" value="C:Rab-protein geranylgeranyltransferase complex"/>
    <property type="evidence" value="ECO:0007669"/>
    <property type="project" value="TreeGrafter"/>
</dbReference>
<reference evidence="8" key="1">
    <citation type="submission" date="2021-01" db="EMBL/GenBank/DDBJ databases">
        <authorList>
            <person name="Corre E."/>
            <person name="Pelletier E."/>
            <person name="Niang G."/>
            <person name="Scheremetjew M."/>
            <person name="Finn R."/>
            <person name="Kale V."/>
            <person name="Holt S."/>
            <person name="Cochrane G."/>
            <person name="Meng A."/>
            <person name="Brown T."/>
            <person name="Cohen L."/>
        </authorList>
    </citation>
    <scope>NUCLEOTIDE SEQUENCE</scope>
    <source>
        <strain evidence="8">10249 10 AB</strain>
    </source>
</reference>
<dbReference type="PANTHER" id="PTHR11129:SF2">
    <property type="entry name" value="GERANYLGERANYL TRANSFERASE TYPE-2 SUBUNIT ALPHA"/>
    <property type="match status" value="1"/>
</dbReference>
<dbReference type="PANTHER" id="PTHR11129">
    <property type="entry name" value="PROTEIN FARNESYLTRANSFERASE ALPHA SUBUNIT/RAB GERANYLGERANYL TRANSFERASE ALPHA SUBUNIT"/>
    <property type="match status" value="1"/>
</dbReference>
<dbReference type="AlphaFoldDB" id="A0A6U9Y2Q0"/>
<dbReference type="EMBL" id="HBIX01010005">
    <property type="protein sequence ID" value="CAE0714827.1"/>
    <property type="molecule type" value="Transcribed_RNA"/>
</dbReference>
<dbReference type="Pfam" id="PF01239">
    <property type="entry name" value="PPTA"/>
    <property type="match status" value="5"/>
</dbReference>
<dbReference type="InterPro" id="IPR002088">
    <property type="entry name" value="Prenyl_trans_a"/>
</dbReference>
<evidence type="ECO:0000256" key="1">
    <source>
        <dbReference type="ARBA" id="ARBA00006734"/>
    </source>
</evidence>
<keyword evidence="4" id="KW-0677">Repeat</keyword>
<name>A0A6U9Y2Q0_9STRA</name>
<gene>
    <name evidence="8" type="ORF">PAUS00366_LOCUS7578</name>
    <name evidence="9" type="ORF">PAUS00366_LOCUS7579</name>
</gene>
<dbReference type="GO" id="GO:0004663">
    <property type="term" value="F:Rab geranylgeranyltransferase activity"/>
    <property type="evidence" value="ECO:0007669"/>
    <property type="project" value="UniProtKB-UniRule"/>
</dbReference>
<organism evidence="8">
    <name type="scientific">Pseudo-nitzschia australis</name>
    <dbReference type="NCBI Taxonomy" id="44445"/>
    <lineage>
        <taxon>Eukaryota</taxon>
        <taxon>Sar</taxon>
        <taxon>Stramenopiles</taxon>
        <taxon>Ochrophyta</taxon>
        <taxon>Bacillariophyta</taxon>
        <taxon>Bacillariophyceae</taxon>
        <taxon>Bacillariophycidae</taxon>
        <taxon>Bacillariales</taxon>
        <taxon>Bacillariaceae</taxon>
        <taxon>Pseudo-nitzschia</taxon>
    </lineage>
</organism>
<evidence type="ECO:0000256" key="3">
    <source>
        <dbReference type="ARBA" id="ARBA00022679"/>
    </source>
</evidence>
<feature type="region of interest" description="Disordered" evidence="7">
    <location>
        <begin position="14"/>
        <end position="34"/>
    </location>
</feature>
<comment type="catalytic activity">
    <reaction evidence="5 6">
        <text>geranylgeranyl diphosphate + L-cysteinyl-[protein] = S-geranylgeranyl-L-cysteinyl-[protein] + diphosphate</text>
        <dbReference type="Rhea" id="RHEA:21240"/>
        <dbReference type="Rhea" id="RHEA-COMP:10131"/>
        <dbReference type="Rhea" id="RHEA-COMP:11537"/>
        <dbReference type="ChEBI" id="CHEBI:29950"/>
        <dbReference type="ChEBI" id="CHEBI:33019"/>
        <dbReference type="ChEBI" id="CHEBI:57533"/>
        <dbReference type="ChEBI" id="CHEBI:86021"/>
        <dbReference type="EC" id="2.5.1.60"/>
    </reaction>
</comment>
<comment type="similarity">
    <text evidence="1 6">Belongs to the protein prenyltransferase subunit alpha family.</text>
</comment>
<accession>A0A6U9Y2Q0</accession>
<evidence type="ECO:0000313" key="8">
    <source>
        <dbReference type="EMBL" id="CAE0714826.1"/>
    </source>
</evidence>
<protein>
    <recommendedName>
        <fullName evidence="6">Geranylgeranyl transferase type-2 subunit alpha</fullName>
        <ecNumber evidence="6">2.5.1.60</ecNumber>
    </recommendedName>
    <alternativeName>
        <fullName evidence="6">Geranylgeranyl transferase type II subunit alpha</fullName>
    </alternativeName>
</protein>
<comment type="function">
    <text evidence="6">Catalyzes the transfer of a geranyl-geranyl moiety from geranyl-geranyl pyrophosphate to cysteines occuring in specific C-terminal amino acid sequences.</text>
</comment>
<dbReference type="EC" id="2.5.1.60" evidence="6"/>
<dbReference type="SUPFAM" id="SSF48439">
    <property type="entry name" value="Protein prenylyltransferase"/>
    <property type="match status" value="1"/>
</dbReference>
<evidence type="ECO:0000313" key="9">
    <source>
        <dbReference type="EMBL" id="CAE0714827.1"/>
    </source>
</evidence>
<evidence type="ECO:0000256" key="4">
    <source>
        <dbReference type="ARBA" id="ARBA00022737"/>
    </source>
</evidence>
<keyword evidence="3 6" id="KW-0808">Transferase</keyword>
<evidence type="ECO:0000256" key="7">
    <source>
        <dbReference type="SAM" id="MobiDB-lite"/>
    </source>
</evidence>
<evidence type="ECO:0000256" key="5">
    <source>
        <dbReference type="ARBA" id="ARBA00047658"/>
    </source>
</evidence>